<dbReference type="SUPFAM" id="SSF53300">
    <property type="entry name" value="vWA-like"/>
    <property type="match status" value="1"/>
</dbReference>
<dbReference type="Proteomes" id="UP000664303">
    <property type="component" value="Unassembled WGS sequence"/>
</dbReference>
<dbReference type="InterPro" id="IPR002035">
    <property type="entry name" value="VWF_A"/>
</dbReference>
<dbReference type="AlphaFoldDB" id="A0A939DCZ9"/>
<dbReference type="EMBL" id="JAFKCZ010000004">
    <property type="protein sequence ID" value="MBN7795928.1"/>
    <property type="molecule type" value="Genomic_DNA"/>
</dbReference>
<dbReference type="NCBIfam" id="TIGR03788">
    <property type="entry name" value="marine_srt_targ"/>
    <property type="match status" value="1"/>
</dbReference>
<dbReference type="InterPro" id="IPR036465">
    <property type="entry name" value="vWFA_dom_sf"/>
</dbReference>
<feature type="domain" description="VWFA" evidence="2">
    <location>
        <begin position="364"/>
        <end position="537"/>
    </location>
</feature>
<dbReference type="SMART" id="SM00609">
    <property type="entry name" value="VIT"/>
    <property type="match status" value="1"/>
</dbReference>
<name>A0A939DCZ9_9GAMM</name>
<evidence type="ECO:0000313" key="4">
    <source>
        <dbReference type="EMBL" id="MBN7795928.1"/>
    </source>
</evidence>
<accession>A0A939DCZ9</accession>
<evidence type="ECO:0000259" key="2">
    <source>
        <dbReference type="PROSITE" id="PS50234"/>
    </source>
</evidence>
<keyword evidence="5" id="KW-1185">Reference proteome</keyword>
<evidence type="ECO:0000313" key="5">
    <source>
        <dbReference type="Proteomes" id="UP000664303"/>
    </source>
</evidence>
<dbReference type="SMART" id="SM00327">
    <property type="entry name" value="VWA"/>
    <property type="match status" value="1"/>
</dbReference>
<proteinExistence type="predicted"/>
<sequence length="737" mass="80203">MQQLTMNISGAAPVGAAPDLPGRGGLWFCFRALPTAVSGVLVLLLILASPARSEAQAETGAGEMRWFDPATASYSAAVTQHSQLNLRVAGMVAVVTLEQTFNNTTGEWREGIYSFPLPPDAAVRRLEMQVGERLVVGKVREREQAKALYQEARAAGKKAALVEQQRPNLFTNRIANIAPDETVTVRLEYVQQARYDGGEFALSIPTTLTPRYIPGISRRPEPRAEEPALAPALSVNGYLGWAAPTDQVPDADAITPRLYPQPGSDSAPLNPLAVEVELDAGMPLAEVQALYHEVALSRDGERYRMTLARGVTEMDRDFELRWRPVTGTAPRAALFTEAVDGQYYGLLMVLPPDIERPGEVLPREQVFVIDTSGSMGGVSIEQARQSLALALRQLRPGDTFNVIAFDSSTRALFNQPVPATRHNLARAGEFVRQLHASGGTEMMPALARALDTQAGEEEVRRLRQVIFITDGAVGNEQALFEAIEQRLGDSRLFTVGIGSAPNQWFMRKAAEAGRGFSVQVSRVEDVSARMGALFERISAPLASELRVAWPQAVEAWPARVPDLYRGEPLVQAVHFGAALPAGEVAVSGELAGRPWRQRIAVPGQPGLARPDTAQHEGVASLWARRKIAGLLALRSASTPEEEIRPRVLEVALAHQLLSPYTSFVAIEERVSRDPRAPLRASPVPNTRPRGQSPQPYAYPNTATTGPAKAFLGCLALFVALLVHVMRRPEEDRVVEKS</sequence>
<evidence type="ECO:0000256" key="1">
    <source>
        <dbReference type="SAM" id="MobiDB-lite"/>
    </source>
</evidence>
<protein>
    <submittedName>
        <fullName evidence="4">Marine proteobacterial sortase target protein</fullName>
    </submittedName>
</protein>
<dbReference type="PANTHER" id="PTHR45737">
    <property type="entry name" value="VON WILLEBRAND FACTOR A DOMAIN-CONTAINING PROTEIN 5A"/>
    <property type="match status" value="1"/>
</dbReference>
<dbReference type="Pfam" id="PF08487">
    <property type="entry name" value="VIT"/>
    <property type="match status" value="1"/>
</dbReference>
<gene>
    <name evidence="4" type="ORF">JYP50_04975</name>
</gene>
<feature type="domain" description="VIT" evidence="3">
    <location>
        <begin position="63"/>
        <end position="191"/>
    </location>
</feature>
<comment type="caution">
    <text evidence="4">The sequence shown here is derived from an EMBL/GenBank/DDBJ whole genome shotgun (WGS) entry which is preliminary data.</text>
</comment>
<feature type="compositionally biased region" description="Polar residues" evidence="1">
    <location>
        <begin position="688"/>
        <end position="700"/>
    </location>
</feature>
<dbReference type="InterPro" id="IPR013694">
    <property type="entry name" value="VIT"/>
</dbReference>
<dbReference type="RefSeq" id="WP_206559384.1">
    <property type="nucleotide sequence ID" value="NZ_JAFKCZ010000004.1"/>
</dbReference>
<reference evidence="4" key="1">
    <citation type="submission" date="2021-02" db="EMBL/GenBank/DDBJ databases">
        <title>PHA producing bacteria isolated from coastal sediment in Guangdong, Shenzhen.</title>
        <authorList>
            <person name="Zheng W."/>
            <person name="Yu S."/>
            <person name="Huang Y."/>
        </authorList>
    </citation>
    <scope>NUCLEOTIDE SEQUENCE</scope>
    <source>
        <strain evidence="4">TN14-10</strain>
    </source>
</reference>
<dbReference type="Pfam" id="PF13768">
    <property type="entry name" value="VWA_3"/>
    <property type="match status" value="1"/>
</dbReference>
<dbReference type="PANTHER" id="PTHR45737:SF6">
    <property type="entry name" value="VON WILLEBRAND FACTOR A DOMAIN-CONTAINING PROTEIN 5A"/>
    <property type="match status" value="1"/>
</dbReference>
<dbReference type="Gene3D" id="3.40.50.410">
    <property type="entry name" value="von Willebrand factor, type A domain"/>
    <property type="match status" value="1"/>
</dbReference>
<dbReference type="InterPro" id="IPR022440">
    <property type="entry name" value="CHP03788"/>
</dbReference>
<evidence type="ECO:0000259" key="3">
    <source>
        <dbReference type="PROSITE" id="PS51468"/>
    </source>
</evidence>
<feature type="region of interest" description="Disordered" evidence="1">
    <location>
        <begin position="675"/>
        <end position="700"/>
    </location>
</feature>
<dbReference type="PROSITE" id="PS51468">
    <property type="entry name" value="VIT"/>
    <property type="match status" value="1"/>
</dbReference>
<dbReference type="PROSITE" id="PS50234">
    <property type="entry name" value="VWFA"/>
    <property type="match status" value="1"/>
</dbReference>
<organism evidence="4 5">
    <name type="scientific">Parahaliea mediterranea</name>
    <dbReference type="NCBI Taxonomy" id="651086"/>
    <lineage>
        <taxon>Bacteria</taxon>
        <taxon>Pseudomonadati</taxon>
        <taxon>Pseudomonadota</taxon>
        <taxon>Gammaproteobacteria</taxon>
        <taxon>Cellvibrionales</taxon>
        <taxon>Halieaceae</taxon>
        <taxon>Parahaliea</taxon>
    </lineage>
</organism>